<feature type="non-terminal residue" evidence="2">
    <location>
        <position position="68"/>
    </location>
</feature>
<name>A0A6J4TMR3_9SPHN</name>
<evidence type="ECO:0000256" key="1">
    <source>
        <dbReference type="SAM" id="MobiDB-lite"/>
    </source>
</evidence>
<accession>A0A6J4TMR3</accession>
<feature type="non-terminal residue" evidence="2">
    <location>
        <position position="1"/>
    </location>
</feature>
<evidence type="ECO:0000313" key="2">
    <source>
        <dbReference type="EMBL" id="CAA9525927.1"/>
    </source>
</evidence>
<organism evidence="2">
    <name type="scientific">uncultured Sphingomonas sp</name>
    <dbReference type="NCBI Taxonomy" id="158754"/>
    <lineage>
        <taxon>Bacteria</taxon>
        <taxon>Pseudomonadati</taxon>
        <taxon>Pseudomonadota</taxon>
        <taxon>Alphaproteobacteria</taxon>
        <taxon>Sphingomonadales</taxon>
        <taxon>Sphingomonadaceae</taxon>
        <taxon>Sphingomonas</taxon>
        <taxon>environmental samples</taxon>
    </lineage>
</organism>
<sequence length="68" mass="7337">RRARRAGRRLAPRHRWRGELAGGDRAQRVPRRPCVRRGPRLCRAAGAPFLGGAGGADGRGAGRRNSAV</sequence>
<feature type="region of interest" description="Disordered" evidence="1">
    <location>
        <begin position="45"/>
        <end position="68"/>
    </location>
</feature>
<reference evidence="2" key="1">
    <citation type="submission" date="2020-02" db="EMBL/GenBank/DDBJ databases">
        <authorList>
            <person name="Meier V. D."/>
        </authorList>
    </citation>
    <scope>NUCLEOTIDE SEQUENCE</scope>
    <source>
        <strain evidence="2">AVDCRST_MAG31</strain>
    </source>
</reference>
<gene>
    <name evidence="2" type="ORF">AVDCRST_MAG31-1928</name>
</gene>
<feature type="compositionally biased region" description="Gly residues" evidence="1">
    <location>
        <begin position="49"/>
        <end position="59"/>
    </location>
</feature>
<dbReference type="EMBL" id="CADCWA010000154">
    <property type="protein sequence ID" value="CAA9525927.1"/>
    <property type="molecule type" value="Genomic_DNA"/>
</dbReference>
<protein>
    <submittedName>
        <fullName evidence="2">Uncharacterized protein</fullName>
    </submittedName>
</protein>
<dbReference type="AlphaFoldDB" id="A0A6J4TMR3"/>
<feature type="compositionally biased region" description="Basic residues" evidence="1">
    <location>
        <begin position="1"/>
        <end position="16"/>
    </location>
</feature>
<feature type="region of interest" description="Disordered" evidence="1">
    <location>
        <begin position="1"/>
        <end position="27"/>
    </location>
</feature>
<proteinExistence type="predicted"/>